<name>A0A7C8R970_ORBOL</name>
<sequence>MSKGIKEVSLINSSYQVRGNQRDLAGTKLVNSVSRTSSSSLLLIIPALVHRRHQRREKAVESGKCKRRKFE</sequence>
<reference evidence="1 2" key="1">
    <citation type="submission" date="2020-01" db="EMBL/GenBank/DDBJ databases">
        <authorList>
            <person name="Palmer J.M."/>
        </authorList>
    </citation>
    <scope>NUCLEOTIDE SEQUENCE [LARGE SCALE GENOMIC DNA]</scope>
    <source>
        <strain evidence="1 2">TWF970</strain>
    </source>
</reference>
<accession>A0A7C8R970</accession>
<evidence type="ECO:0000313" key="1">
    <source>
        <dbReference type="EMBL" id="KAF3280279.1"/>
    </source>
</evidence>
<proteinExistence type="predicted"/>
<dbReference type="EMBL" id="JAABOJ010000019">
    <property type="protein sequence ID" value="KAF3280279.1"/>
    <property type="molecule type" value="Genomic_DNA"/>
</dbReference>
<organism evidence="1 2">
    <name type="scientific">Orbilia oligospora</name>
    <name type="common">Nematode-trapping fungus</name>
    <name type="synonym">Arthrobotrys oligospora</name>
    <dbReference type="NCBI Taxonomy" id="2813651"/>
    <lineage>
        <taxon>Eukaryota</taxon>
        <taxon>Fungi</taxon>
        <taxon>Dikarya</taxon>
        <taxon>Ascomycota</taxon>
        <taxon>Pezizomycotina</taxon>
        <taxon>Orbiliomycetes</taxon>
        <taxon>Orbiliales</taxon>
        <taxon>Orbiliaceae</taxon>
        <taxon>Orbilia</taxon>
    </lineage>
</organism>
<comment type="caution">
    <text evidence="1">The sequence shown here is derived from an EMBL/GenBank/DDBJ whole genome shotgun (WGS) entry which is preliminary data.</text>
</comment>
<evidence type="ECO:0000313" key="2">
    <source>
        <dbReference type="Proteomes" id="UP000474640"/>
    </source>
</evidence>
<protein>
    <submittedName>
        <fullName evidence="1">Uncharacterized protein</fullName>
    </submittedName>
</protein>
<gene>
    <name evidence="1" type="ORF">TWF970_003022</name>
</gene>
<dbReference type="Proteomes" id="UP000474640">
    <property type="component" value="Unassembled WGS sequence"/>
</dbReference>
<dbReference type="AlphaFoldDB" id="A0A7C8R970"/>